<dbReference type="HAMAP" id="MF_00376">
    <property type="entry name" value="Dephospho_CoA_kinase"/>
    <property type="match status" value="1"/>
</dbReference>
<dbReference type="AlphaFoldDB" id="A0A6B2LHG2"/>
<evidence type="ECO:0000256" key="2">
    <source>
        <dbReference type="ARBA" id="ARBA00022840"/>
    </source>
</evidence>
<evidence type="ECO:0000313" key="3">
    <source>
        <dbReference type="EMBL" id="NDV36277.1"/>
    </source>
</evidence>
<dbReference type="GO" id="GO:0015937">
    <property type="term" value="P:coenzyme A biosynthetic process"/>
    <property type="evidence" value="ECO:0007669"/>
    <property type="project" value="InterPro"/>
</dbReference>
<dbReference type="InterPro" id="IPR027417">
    <property type="entry name" value="P-loop_NTPase"/>
</dbReference>
<dbReference type="InterPro" id="IPR001977">
    <property type="entry name" value="Depp_CoAkinase"/>
</dbReference>
<dbReference type="SUPFAM" id="SSF52540">
    <property type="entry name" value="P-loop containing nucleoside triphosphate hydrolases"/>
    <property type="match status" value="1"/>
</dbReference>
<dbReference type="Pfam" id="PF01121">
    <property type="entry name" value="CoaE"/>
    <property type="match status" value="1"/>
</dbReference>
<reference evidence="3" key="1">
    <citation type="journal article" date="2020" name="J. Eukaryot. Microbiol.">
        <title>De novo Sequencing, Assembly and Annotation of the Transcriptome for the Free-Living Testate Amoeba Arcella intermedia.</title>
        <authorList>
            <person name="Ribeiro G.M."/>
            <person name="Porfirio-Sousa A.L."/>
            <person name="Maurer-Alcala X.X."/>
            <person name="Katz L.A."/>
            <person name="Lahr D.J.G."/>
        </authorList>
    </citation>
    <scope>NUCLEOTIDE SEQUENCE</scope>
</reference>
<dbReference type="PROSITE" id="PS51219">
    <property type="entry name" value="DPCK"/>
    <property type="match status" value="1"/>
</dbReference>
<evidence type="ECO:0000256" key="1">
    <source>
        <dbReference type="ARBA" id="ARBA00022741"/>
    </source>
</evidence>
<sequence>MKVLKNLGVPVIDADLLGHKAYEPGTPSFAKIVGAFGKEVVGENGKINRAVLGGKVFGSQNVPQMKKLTDIVWPCIGELAKTEILEYEKKFQSQSDFKVPVIALEGAVLIEAGWYQFLDEVWVTYVPPEVAQSRIMQRNGLPPEEASKRIASQISNETRLQYASFSVNTNWEIEKTNQKVTEHYQTLLSRLNQQGIQALRNQIPRPKL</sequence>
<dbReference type="GO" id="GO:0005524">
    <property type="term" value="F:ATP binding"/>
    <property type="evidence" value="ECO:0007669"/>
    <property type="project" value="UniProtKB-KW"/>
</dbReference>
<dbReference type="PANTHER" id="PTHR10695">
    <property type="entry name" value="DEPHOSPHO-COA KINASE-RELATED"/>
    <property type="match status" value="1"/>
</dbReference>
<dbReference type="CDD" id="cd02022">
    <property type="entry name" value="DPCK"/>
    <property type="match status" value="1"/>
</dbReference>
<dbReference type="Gene3D" id="3.40.50.300">
    <property type="entry name" value="P-loop containing nucleotide triphosphate hydrolases"/>
    <property type="match status" value="1"/>
</dbReference>
<organism evidence="3">
    <name type="scientific">Arcella intermedia</name>
    <dbReference type="NCBI Taxonomy" id="1963864"/>
    <lineage>
        <taxon>Eukaryota</taxon>
        <taxon>Amoebozoa</taxon>
        <taxon>Tubulinea</taxon>
        <taxon>Elardia</taxon>
        <taxon>Arcellinida</taxon>
        <taxon>Sphaerothecina</taxon>
        <taxon>Arcellidae</taxon>
        <taxon>Arcella</taxon>
    </lineage>
</organism>
<evidence type="ECO:0008006" key="4">
    <source>
        <dbReference type="Google" id="ProtNLM"/>
    </source>
</evidence>
<proteinExistence type="inferred from homology"/>
<keyword evidence="1" id="KW-0547">Nucleotide-binding</keyword>
<accession>A0A6B2LHG2</accession>
<keyword evidence="2" id="KW-0067">ATP-binding</keyword>
<protein>
    <recommendedName>
        <fullName evidence="4">Dephospho-CoA kinase</fullName>
    </recommendedName>
</protein>
<dbReference type="EMBL" id="GIBP01007308">
    <property type="protein sequence ID" value="NDV36277.1"/>
    <property type="molecule type" value="Transcribed_RNA"/>
</dbReference>
<dbReference type="GO" id="GO:0004140">
    <property type="term" value="F:dephospho-CoA kinase activity"/>
    <property type="evidence" value="ECO:0007669"/>
    <property type="project" value="InterPro"/>
</dbReference>
<dbReference type="NCBIfam" id="TIGR00152">
    <property type="entry name" value="dephospho-CoA kinase"/>
    <property type="match status" value="1"/>
</dbReference>
<name>A0A6B2LHG2_9EUKA</name>
<dbReference type="PANTHER" id="PTHR10695:SF46">
    <property type="entry name" value="BIFUNCTIONAL COENZYME A SYNTHASE-RELATED"/>
    <property type="match status" value="1"/>
</dbReference>